<evidence type="ECO:0000313" key="4">
    <source>
        <dbReference type="Proteomes" id="UP001060336"/>
    </source>
</evidence>
<dbReference type="InterPro" id="IPR012341">
    <property type="entry name" value="6hp_glycosidase-like_sf"/>
</dbReference>
<gene>
    <name evidence="3" type="ORF">NUH88_03220</name>
</gene>
<protein>
    <submittedName>
        <fullName evidence="3">Glycoside hydrolase family 15 protein</fullName>
    </submittedName>
</protein>
<dbReference type="PANTHER" id="PTHR31616:SF0">
    <property type="entry name" value="GLUCAN 1,4-ALPHA-GLUCOSIDASE"/>
    <property type="match status" value="1"/>
</dbReference>
<dbReference type="PANTHER" id="PTHR31616">
    <property type="entry name" value="TREHALASE"/>
    <property type="match status" value="1"/>
</dbReference>
<proteinExistence type="predicted"/>
<dbReference type="InterPro" id="IPR008928">
    <property type="entry name" value="6-hairpin_glycosidase_sf"/>
</dbReference>
<organism evidence="3 4">
    <name type="scientific">Nisaea acidiphila</name>
    <dbReference type="NCBI Taxonomy" id="1862145"/>
    <lineage>
        <taxon>Bacteria</taxon>
        <taxon>Pseudomonadati</taxon>
        <taxon>Pseudomonadota</taxon>
        <taxon>Alphaproteobacteria</taxon>
        <taxon>Rhodospirillales</taxon>
        <taxon>Thalassobaculaceae</taxon>
        <taxon>Nisaea</taxon>
    </lineage>
</organism>
<dbReference type="InterPro" id="IPR045582">
    <property type="entry name" value="Trehalase-like_N"/>
</dbReference>
<dbReference type="RefSeq" id="WP_257769936.1">
    <property type="nucleotide sequence ID" value="NZ_CP102480.1"/>
</dbReference>
<feature type="domain" description="GH15-like" evidence="1">
    <location>
        <begin position="226"/>
        <end position="589"/>
    </location>
</feature>
<reference evidence="3" key="1">
    <citation type="submission" date="2022-08" db="EMBL/GenBank/DDBJ databases">
        <title>Nisaea acidiphila sp. nov., isolated from a marine algal debris and emended description of the genus Nisaea Urios et al. 2008.</title>
        <authorList>
            <person name="Kwon K."/>
        </authorList>
    </citation>
    <scope>NUCLEOTIDE SEQUENCE</scope>
    <source>
        <strain evidence="3">MEBiC11861</strain>
    </source>
</reference>
<dbReference type="EMBL" id="CP102480">
    <property type="protein sequence ID" value="UUX50714.1"/>
    <property type="molecule type" value="Genomic_DNA"/>
</dbReference>
<evidence type="ECO:0000313" key="3">
    <source>
        <dbReference type="EMBL" id="UUX50714.1"/>
    </source>
</evidence>
<name>A0A9J7AV82_9PROT</name>
<keyword evidence="4" id="KW-1185">Reference proteome</keyword>
<feature type="domain" description="Trehalase-like N-terminal" evidence="2">
    <location>
        <begin position="6"/>
        <end position="163"/>
    </location>
</feature>
<dbReference type="Proteomes" id="UP001060336">
    <property type="component" value="Chromosome"/>
</dbReference>
<evidence type="ECO:0000259" key="2">
    <source>
        <dbReference type="Pfam" id="PF19291"/>
    </source>
</evidence>
<dbReference type="KEGG" id="naci:NUH88_03220"/>
<keyword evidence="3" id="KW-0378">Hydrolase</keyword>
<dbReference type="GO" id="GO:0005975">
    <property type="term" value="P:carbohydrate metabolic process"/>
    <property type="evidence" value="ECO:0007669"/>
    <property type="project" value="InterPro"/>
</dbReference>
<dbReference type="SUPFAM" id="SSF48208">
    <property type="entry name" value="Six-hairpin glycosidases"/>
    <property type="match status" value="1"/>
</dbReference>
<dbReference type="Pfam" id="PF19291">
    <property type="entry name" value="TREH_N"/>
    <property type="match status" value="1"/>
</dbReference>
<dbReference type="Pfam" id="PF00723">
    <property type="entry name" value="Glyco_hydro_15"/>
    <property type="match status" value="1"/>
</dbReference>
<sequence>MSTLELGMIGNCAISALIGETGEIRWCCLPRFDGDPFFSSLLADERQAAERQAAERGFWSIEIDGMVDSSQRYEPNTAVLVTTMTDREGACLEIVDFCPRFRNFDRMFHPTMIVRQIRPLAGSPKIRVRIRPTTDYGSGRPTITRGSNHIRFVGPDHTMRLTTDATISYLLEETWFLLDKPLSLVLGPDESLTSGLSETARTFRERTESYWREWSRALSIPFEWQDVVIRSAITLKLSTFEETGAIVAAMTTSVPEAAGSERNWDYRLCWLRDAYFVVHALNRLSATKTLEHYLNYISNIAINVGSEDLQPLYGLSLAHKLDEYTVDGLAGYRGNGPVRVGNAAYTQIQNDVYGSVILAAAQTFFDSRIGRPGNEELYRELAKLGQMAVEKFDKPDAGIWELRTIASVHTFSALMCWAAADRLARIADRIGHTAEAATWRQHASDMRARIMKEAWNEELGSYVSTFGGDQMDASLLLMNELGFHSGTDARYVGTVAMIEKQLRKGDHLFRYVAPDDFGVPETAFNVCTFWFIEALAATGREEEAREMFDGILACRNKLGLLSEDVDPATGELWGNFPQTYSMVGMIKCAMRLSQKWEDAF</sequence>
<accession>A0A9J7AV82</accession>
<dbReference type="GO" id="GO:0004553">
    <property type="term" value="F:hydrolase activity, hydrolyzing O-glycosyl compounds"/>
    <property type="evidence" value="ECO:0007669"/>
    <property type="project" value="TreeGrafter"/>
</dbReference>
<evidence type="ECO:0000259" key="1">
    <source>
        <dbReference type="Pfam" id="PF00723"/>
    </source>
</evidence>
<dbReference type="InterPro" id="IPR011613">
    <property type="entry name" value="GH15-like"/>
</dbReference>
<dbReference type="Gene3D" id="1.50.10.10">
    <property type="match status" value="1"/>
</dbReference>
<dbReference type="AlphaFoldDB" id="A0A9J7AV82"/>